<dbReference type="GO" id="GO:0030424">
    <property type="term" value="C:axon"/>
    <property type="evidence" value="ECO:0007669"/>
    <property type="project" value="TreeGrafter"/>
</dbReference>
<evidence type="ECO:0000256" key="2">
    <source>
        <dbReference type="ARBA" id="ARBA00011010"/>
    </source>
</evidence>
<name>A0AAN9Z2P3_9ORTH</name>
<dbReference type="InterPro" id="IPR036859">
    <property type="entry name" value="CAP-Gly_dom_sf"/>
</dbReference>
<dbReference type="GO" id="GO:0005874">
    <property type="term" value="C:microtubule"/>
    <property type="evidence" value="ECO:0007669"/>
    <property type="project" value="UniProtKB-KW"/>
</dbReference>
<organism evidence="12 13">
    <name type="scientific">Gryllus longicercus</name>
    <dbReference type="NCBI Taxonomy" id="2509291"/>
    <lineage>
        <taxon>Eukaryota</taxon>
        <taxon>Metazoa</taxon>
        <taxon>Ecdysozoa</taxon>
        <taxon>Arthropoda</taxon>
        <taxon>Hexapoda</taxon>
        <taxon>Insecta</taxon>
        <taxon>Pterygota</taxon>
        <taxon>Neoptera</taxon>
        <taxon>Polyneoptera</taxon>
        <taxon>Orthoptera</taxon>
        <taxon>Ensifera</taxon>
        <taxon>Gryllidea</taxon>
        <taxon>Grylloidea</taxon>
        <taxon>Gryllidae</taxon>
        <taxon>Gryllinae</taxon>
        <taxon>Gryllus</taxon>
    </lineage>
</organism>
<dbReference type="PANTHER" id="PTHR18916">
    <property type="entry name" value="DYNACTIN 1-RELATED MICROTUBULE-BINDING"/>
    <property type="match status" value="1"/>
</dbReference>
<dbReference type="Proteomes" id="UP001378592">
    <property type="component" value="Unassembled WGS sequence"/>
</dbReference>
<dbReference type="InterPro" id="IPR000938">
    <property type="entry name" value="CAP-Gly_domain"/>
</dbReference>
<keyword evidence="7 9" id="KW-0175">Coiled coil</keyword>
<dbReference type="EMBL" id="JAZDUA010000274">
    <property type="protein sequence ID" value="KAK7862441.1"/>
    <property type="molecule type" value="Genomic_DNA"/>
</dbReference>
<feature type="compositionally biased region" description="Polar residues" evidence="10">
    <location>
        <begin position="173"/>
        <end position="186"/>
    </location>
</feature>
<dbReference type="Pfam" id="PF01302">
    <property type="entry name" value="CAP_GLY"/>
    <property type="match status" value="1"/>
</dbReference>
<evidence type="ECO:0000256" key="6">
    <source>
        <dbReference type="ARBA" id="ARBA00023017"/>
    </source>
</evidence>
<dbReference type="GO" id="GO:0000776">
    <property type="term" value="C:kinetochore"/>
    <property type="evidence" value="ECO:0007669"/>
    <property type="project" value="TreeGrafter"/>
</dbReference>
<evidence type="ECO:0000259" key="11">
    <source>
        <dbReference type="PROSITE" id="PS50245"/>
    </source>
</evidence>
<dbReference type="PROSITE" id="PS50245">
    <property type="entry name" value="CAP_GLY_2"/>
    <property type="match status" value="1"/>
</dbReference>
<comment type="similarity">
    <text evidence="2">Belongs to the dynactin 150 kDa subunit family.</text>
</comment>
<feature type="compositionally biased region" description="Basic and acidic residues" evidence="10">
    <location>
        <begin position="1184"/>
        <end position="1195"/>
    </location>
</feature>
<accession>A0AAN9Z2P3</accession>
<feature type="region of interest" description="Disordered" evidence="10">
    <location>
        <begin position="79"/>
        <end position="205"/>
    </location>
</feature>
<dbReference type="GO" id="GO:0000132">
    <property type="term" value="P:establishment of mitotic spindle orientation"/>
    <property type="evidence" value="ECO:0007669"/>
    <property type="project" value="TreeGrafter"/>
</dbReference>
<evidence type="ECO:0000256" key="9">
    <source>
        <dbReference type="SAM" id="Coils"/>
    </source>
</evidence>
<dbReference type="GO" id="GO:0007097">
    <property type="term" value="P:nuclear migration"/>
    <property type="evidence" value="ECO:0007669"/>
    <property type="project" value="TreeGrafter"/>
</dbReference>
<sequence length="1337" mass="149812">MAEKSLKLGQRVEVTGKDVKGCVAYVGTTMFAAGKWIGVILDEPKGKNNGTVQGKTYFQCPENYGMFVRQSQLTLLDEAGTPVSDLPSPAPSGTSSTSAQGDRDARRSTLSGTSIRRRTQPTTVRRKASPPSTSRTRMDKSRSSSSRRGSSRLSLVSSRSQGEFPTKDESGREATTPSASEPTSKRASFIEKSAEQTSRPRNLTVETQTGFVETLKPQYIPGPAMVSPGASMTTSMGGGGGAGGSVEERLTQLQMQQEMEGLRAEVRDLNEKLETLRAKRQQDKEKLKEHDKLRMQLEQMVEFKTRIMESQAALQRDLQRAKQEAREAIDARERHADEMADLAETVEMATLDKEMAEEKAETLQLELEQVRERLEEVTLDLEILKAELSERAGGPPSADGSAPSSFELKQLQQQNARLRETLVRMRDLSAHEKHEAGKLQKELDQRKSEVLELQRTKEKLSARVEEQEHQIADLQEQVDAALGAEEMVQQLVDSKLELEERLKELQETVAELEELQDMNEQLQEGSRELEVELREELDLAKAATRQAQRELEAMHETLADRDATIMKFRELVQRQQDTLQETRAQLERESSRPVSALPTDVIDFQKMFAETKAHTKAIDLELRRLDVQQANEHVRYLAAYMPDSFMTRGGDHEAVLLLLLVPRIIWKTEILLAQLRDKFPTVEKVDKAAVTKDHAVEQFAYRCCVSFHLYCLQTVLQQFWHALSVCTPEALLKAGASWSDMSAQEKAVDALLELLKRDKLDEHVSTEALERCVNYFTAVCPVVLGTPSPPHHSQLVLVGTRSLQAACEAMTTQGAALRAIVQAGQELGEIGLLAQHVATQGDTLTQQLKQARRRLPQEGAPSQLGLANDVVSGLQEAFVHSGRVVRTLQEVLHAAMQQIGLGEDVESGVPHEKLREFSHVACDRVYDEDKGPVECIKSSIQLISREVTRLSQFLADNEYEINTMSTAEEKPTAPIVLRAQTVKKELEETKILRHKLEMKDTDIKELKLTVKLKQEELSEMTIRKDMAEKKLGSSHKDYELTIEKLKRKVDDTQQLLKRKEKEFEESMDHLQADIDSLESERGELKEKLKSMTKKALFEGMGKSAAISSAAQQQAQMTAGPGSIVSSTEAVRDSPLLLSKIHDLEAALELARDENWRLCTQQMSQKLAALKPLHVAGYKPPPKSQNEETEREESRQRQVRLAELIKKGDEMKKDLWSSMTPKVLDISKHSPGAWEDIKADWVRYETEKAVKEEAAKERARMYLLEAAQEIVKCKRGGSVSADFTTFPTPEMTKAFGKTEAKTIGRVHIPSQTGESGVVPVLLTPDTLYQVHSRLLSAF</sequence>
<feature type="compositionally biased region" description="Basic residues" evidence="10">
    <location>
        <begin position="115"/>
        <end position="128"/>
    </location>
</feature>
<dbReference type="InterPro" id="IPR022157">
    <property type="entry name" value="Dynactin"/>
</dbReference>
<comment type="caution">
    <text evidence="12">The sequence shown here is derived from an EMBL/GenBank/DDBJ whole genome shotgun (WGS) entry which is preliminary data.</text>
</comment>
<keyword evidence="6" id="KW-0243">Dynein</keyword>
<proteinExistence type="inferred from homology"/>
<feature type="compositionally biased region" description="Polar residues" evidence="10">
    <location>
        <begin position="195"/>
        <end position="205"/>
    </location>
</feature>
<keyword evidence="13" id="KW-1185">Reference proteome</keyword>
<dbReference type="Pfam" id="PF12455">
    <property type="entry name" value="Dynactin"/>
    <property type="match status" value="1"/>
</dbReference>
<feature type="coiled-coil region" evidence="9">
    <location>
        <begin position="252"/>
        <end position="592"/>
    </location>
</feature>
<dbReference type="PROSITE" id="PS00845">
    <property type="entry name" value="CAP_GLY_1"/>
    <property type="match status" value="1"/>
</dbReference>
<feature type="domain" description="CAP-Gly" evidence="11">
    <location>
        <begin position="27"/>
        <end position="69"/>
    </location>
</feature>
<feature type="coiled-coil region" evidence="9">
    <location>
        <begin position="979"/>
        <end position="1094"/>
    </location>
</feature>
<keyword evidence="4" id="KW-0963">Cytoplasm</keyword>
<evidence type="ECO:0000256" key="4">
    <source>
        <dbReference type="ARBA" id="ARBA00022490"/>
    </source>
</evidence>
<dbReference type="Gene3D" id="2.30.30.190">
    <property type="entry name" value="CAP Gly-rich-like domain"/>
    <property type="match status" value="1"/>
</dbReference>
<dbReference type="PANTHER" id="PTHR18916:SF91">
    <property type="entry name" value="DYNACTIN SUBUNIT 1"/>
    <property type="match status" value="1"/>
</dbReference>
<evidence type="ECO:0000256" key="10">
    <source>
        <dbReference type="SAM" id="MobiDB-lite"/>
    </source>
</evidence>
<keyword evidence="8" id="KW-0206">Cytoskeleton</keyword>
<reference evidence="12 13" key="1">
    <citation type="submission" date="2024-03" db="EMBL/GenBank/DDBJ databases">
        <title>The genome assembly and annotation of the cricket Gryllus longicercus Weissman &amp; Gray.</title>
        <authorList>
            <person name="Szrajer S."/>
            <person name="Gray D."/>
            <person name="Ylla G."/>
        </authorList>
    </citation>
    <scope>NUCLEOTIDE SEQUENCE [LARGE SCALE GENOMIC DNA]</scope>
    <source>
        <strain evidence="12">DAG 2021-001</strain>
        <tissue evidence="12">Whole body minus gut</tissue>
    </source>
</reference>
<comment type="subcellular location">
    <subcellularLocation>
        <location evidence="1">Cytoplasm</location>
        <location evidence="1">Cytoskeleton</location>
    </subcellularLocation>
</comment>
<gene>
    <name evidence="12" type="ORF">R5R35_001346</name>
</gene>
<keyword evidence="5" id="KW-0493">Microtubule</keyword>
<feature type="compositionally biased region" description="Low complexity" evidence="10">
    <location>
        <begin position="143"/>
        <end position="160"/>
    </location>
</feature>
<evidence type="ECO:0000313" key="12">
    <source>
        <dbReference type="EMBL" id="KAK7862441.1"/>
    </source>
</evidence>
<dbReference type="SMART" id="SM01052">
    <property type="entry name" value="CAP_GLY"/>
    <property type="match status" value="1"/>
</dbReference>
<feature type="region of interest" description="Disordered" evidence="10">
    <location>
        <begin position="1170"/>
        <end position="1196"/>
    </location>
</feature>
<dbReference type="GO" id="GO:0030286">
    <property type="term" value="C:dynein complex"/>
    <property type="evidence" value="ECO:0007669"/>
    <property type="project" value="UniProtKB-KW"/>
</dbReference>
<dbReference type="GO" id="GO:0000922">
    <property type="term" value="C:spindle pole"/>
    <property type="evidence" value="ECO:0007669"/>
    <property type="project" value="TreeGrafter"/>
</dbReference>
<evidence type="ECO:0000256" key="3">
    <source>
        <dbReference type="ARBA" id="ARBA00016574"/>
    </source>
</evidence>
<dbReference type="SUPFAM" id="SSF74924">
    <property type="entry name" value="Cap-Gly domain"/>
    <property type="match status" value="1"/>
</dbReference>
<evidence type="ECO:0000256" key="1">
    <source>
        <dbReference type="ARBA" id="ARBA00004245"/>
    </source>
</evidence>
<protein>
    <recommendedName>
        <fullName evidence="3">Dynactin subunit 1</fullName>
    </recommendedName>
</protein>
<evidence type="ECO:0000313" key="13">
    <source>
        <dbReference type="Proteomes" id="UP001378592"/>
    </source>
</evidence>
<evidence type="ECO:0000256" key="8">
    <source>
        <dbReference type="ARBA" id="ARBA00023212"/>
    </source>
</evidence>
<evidence type="ECO:0000256" key="5">
    <source>
        <dbReference type="ARBA" id="ARBA00022701"/>
    </source>
</evidence>
<evidence type="ECO:0000256" key="7">
    <source>
        <dbReference type="ARBA" id="ARBA00023054"/>
    </source>
</evidence>